<keyword evidence="1" id="KW-0812">Transmembrane</keyword>
<feature type="transmembrane region" description="Helical" evidence="1">
    <location>
        <begin position="23"/>
        <end position="45"/>
    </location>
</feature>
<name>A0A1G1ZQD5_9BACT</name>
<dbReference type="STRING" id="1798409.A3I24_04050"/>
<sequence length="271" mass="29400">MQNFGVADATNFKNKKGQSLIELLLAIALGSMFISSAVGVLVVSLRSGSQNKSMQIASLLTQELLDKTKVFAEQRWLNVYNLTKSQPYYLNFVGGTFVAVAGIELIALDGIQYSRNFTVANYLRSGADDSSTQIVRVTVSWQQGADVANITRSQYVARIRNLVWRSSSPGSGNESPVFDTGVNGGAAWNTIMWQGSGGSVGFRIATSNSLAGSWNYFGPGGNPATYYQPAGSNIQALITAVDHNNKRYARYRPYYLSGSPSVNEVIMNYSP</sequence>
<reference evidence="2 3" key="1">
    <citation type="journal article" date="2016" name="Nat. Commun.">
        <title>Thousands of microbial genomes shed light on interconnected biogeochemical processes in an aquifer system.</title>
        <authorList>
            <person name="Anantharaman K."/>
            <person name="Brown C.T."/>
            <person name="Hug L.A."/>
            <person name="Sharon I."/>
            <person name="Castelle C.J."/>
            <person name="Probst A.J."/>
            <person name="Thomas B.C."/>
            <person name="Singh A."/>
            <person name="Wilkins M.J."/>
            <person name="Karaoz U."/>
            <person name="Brodie E.L."/>
            <person name="Williams K.H."/>
            <person name="Hubbard S.S."/>
            <person name="Banfield J.F."/>
        </authorList>
    </citation>
    <scope>NUCLEOTIDE SEQUENCE [LARGE SCALE GENOMIC DNA]</scope>
</reference>
<evidence type="ECO:0000256" key="1">
    <source>
        <dbReference type="SAM" id="Phobius"/>
    </source>
</evidence>
<dbReference type="Pfam" id="PF07963">
    <property type="entry name" value="N_methyl"/>
    <property type="match status" value="1"/>
</dbReference>
<keyword evidence="1" id="KW-1133">Transmembrane helix</keyword>
<protein>
    <submittedName>
        <fullName evidence="2">Uncharacterized protein</fullName>
    </submittedName>
</protein>
<dbReference type="InterPro" id="IPR012902">
    <property type="entry name" value="N_methyl_site"/>
</dbReference>
<proteinExistence type="predicted"/>
<accession>A0A1G1ZQD5</accession>
<feature type="transmembrane region" description="Helical" evidence="1">
    <location>
        <begin position="88"/>
        <end position="108"/>
    </location>
</feature>
<dbReference type="Proteomes" id="UP000177690">
    <property type="component" value="Unassembled WGS sequence"/>
</dbReference>
<comment type="caution">
    <text evidence="2">The sequence shown here is derived from an EMBL/GenBank/DDBJ whole genome shotgun (WGS) entry which is preliminary data.</text>
</comment>
<dbReference type="EMBL" id="MHJL01000034">
    <property type="protein sequence ID" value="OGY66834.1"/>
    <property type="molecule type" value="Genomic_DNA"/>
</dbReference>
<keyword evidence="1" id="KW-0472">Membrane</keyword>
<organism evidence="2 3">
    <name type="scientific">Candidatus Harrisonbacteria bacterium RIFCSPLOWO2_02_FULL_41_13b</name>
    <dbReference type="NCBI Taxonomy" id="1798409"/>
    <lineage>
        <taxon>Bacteria</taxon>
        <taxon>Candidatus Harrisoniibacteriota</taxon>
    </lineage>
</organism>
<dbReference type="AlphaFoldDB" id="A0A1G1ZQD5"/>
<evidence type="ECO:0000313" key="2">
    <source>
        <dbReference type="EMBL" id="OGY66834.1"/>
    </source>
</evidence>
<evidence type="ECO:0000313" key="3">
    <source>
        <dbReference type="Proteomes" id="UP000177690"/>
    </source>
</evidence>
<gene>
    <name evidence="2" type="ORF">A3I24_04050</name>
</gene>